<evidence type="ECO:0000259" key="1">
    <source>
        <dbReference type="Pfam" id="PF01494"/>
    </source>
</evidence>
<dbReference type="PRINTS" id="PR00420">
    <property type="entry name" value="RNGMNOXGNASE"/>
</dbReference>
<accession>A0ABW0KSE8</accession>
<dbReference type="Proteomes" id="UP001596052">
    <property type="component" value="Unassembled WGS sequence"/>
</dbReference>
<dbReference type="InterPro" id="IPR050816">
    <property type="entry name" value="Flavin-dep_Halogenase_NPB"/>
</dbReference>
<dbReference type="PANTHER" id="PTHR43747">
    <property type="entry name" value="FAD-BINDING PROTEIN"/>
    <property type="match status" value="1"/>
</dbReference>
<dbReference type="Gene3D" id="3.50.50.60">
    <property type="entry name" value="FAD/NAD(P)-binding domain"/>
    <property type="match status" value="1"/>
</dbReference>
<dbReference type="InterPro" id="IPR036188">
    <property type="entry name" value="FAD/NAD-bd_sf"/>
</dbReference>
<dbReference type="Pfam" id="PF01494">
    <property type="entry name" value="FAD_binding_3"/>
    <property type="match status" value="1"/>
</dbReference>
<keyword evidence="2" id="KW-0560">Oxidoreductase</keyword>
<reference evidence="3" key="1">
    <citation type="journal article" date="2019" name="Int. J. Syst. Evol. Microbiol.">
        <title>The Global Catalogue of Microorganisms (GCM) 10K type strain sequencing project: providing services to taxonomists for standard genome sequencing and annotation.</title>
        <authorList>
            <consortium name="The Broad Institute Genomics Platform"/>
            <consortium name="The Broad Institute Genome Sequencing Center for Infectious Disease"/>
            <person name="Wu L."/>
            <person name="Ma J."/>
        </authorList>
    </citation>
    <scope>NUCLEOTIDE SEQUENCE [LARGE SCALE GENOMIC DNA]</scope>
    <source>
        <strain evidence="3">CGMCC 4.1469</strain>
    </source>
</reference>
<dbReference type="RefSeq" id="WP_377166845.1">
    <property type="nucleotide sequence ID" value="NZ_JBHSMQ010000004.1"/>
</dbReference>
<gene>
    <name evidence="2" type="ORF">ACFQDI_12105</name>
</gene>
<protein>
    <submittedName>
        <fullName evidence="2">NAD(P)/FAD-dependent oxidoreductase</fullName>
        <ecNumber evidence="2">1.-.-.-</ecNumber>
    </submittedName>
</protein>
<organism evidence="2 3">
    <name type="scientific">Prosthecobacter fluviatilis</name>
    <dbReference type="NCBI Taxonomy" id="445931"/>
    <lineage>
        <taxon>Bacteria</taxon>
        <taxon>Pseudomonadati</taxon>
        <taxon>Verrucomicrobiota</taxon>
        <taxon>Verrucomicrobiia</taxon>
        <taxon>Verrucomicrobiales</taxon>
        <taxon>Verrucomicrobiaceae</taxon>
        <taxon>Prosthecobacter</taxon>
    </lineage>
</organism>
<dbReference type="EC" id="1.-.-.-" evidence="2"/>
<name>A0ABW0KSE8_9BACT</name>
<evidence type="ECO:0000313" key="2">
    <source>
        <dbReference type="EMBL" id="MFC5455601.1"/>
    </source>
</evidence>
<sequence length="417" mass="47614">MSKPWDVIIIGGGPAGATAAATLRQDGRSVLVLEKSRFPRFHIGESLLPYNREIFDELGVWAKVQSAGFMVKRGAQFWMGDGSIHTRMNFSRGSFTEFPESLQVERAKFDDILLRHAEGLGAEVREEALVMEHRVEKDRVTVKYRDKDGTEHEVQAAFLMDASGLGNFTANRENLREYYPGHKKIAIFGHYSGVQMTTGEEKGDILIIRRENSWFWMIPLQDDKTSVGLVLDQADFKALKQDPQQAFDDAVLSTRAVHDRMINAKPITQGHVLTDFSYTNRRLVSDRLVRVGDAAGFIDPIFSSGVMLAMISARQGAQAVHAALASGKARTFGMKRYEWATRRHVSRFWQFIERFYTQHFAQLFFQPTNRFRVVCAINCALAGRTRMTLGTWWRLRLFFTLVWIQKRFPLAKPIKIQ</sequence>
<evidence type="ECO:0000313" key="3">
    <source>
        <dbReference type="Proteomes" id="UP001596052"/>
    </source>
</evidence>
<dbReference type="GO" id="GO:0016491">
    <property type="term" value="F:oxidoreductase activity"/>
    <property type="evidence" value="ECO:0007669"/>
    <property type="project" value="UniProtKB-KW"/>
</dbReference>
<feature type="domain" description="FAD-binding" evidence="1">
    <location>
        <begin position="6"/>
        <end position="348"/>
    </location>
</feature>
<dbReference type="PANTHER" id="PTHR43747:SF1">
    <property type="entry name" value="SLR1998 PROTEIN"/>
    <property type="match status" value="1"/>
</dbReference>
<dbReference type="SUPFAM" id="SSF51905">
    <property type="entry name" value="FAD/NAD(P)-binding domain"/>
    <property type="match status" value="1"/>
</dbReference>
<dbReference type="InterPro" id="IPR002938">
    <property type="entry name" value="FAD-bd"/>
</dbReference>
<comment type="caution">
    <text evidence="2">The sequence shown here is derived from an EMBL/GenBank/DDBJ whole genome shotgun (WGS) entry which is preliminary data.</text>
</comment>
<keyword evidence="3" id="KW-1185">Reference proteome</keyword>
<proteinExistence type="predicted"/>
<dbReference type="EMBL" id="JBHSMQ010000004">
    <property type="protein sequence ID" value="MFC5455601.1"/>
    <property type="molecule type" value="Genomic_DNA"/>
</dbReference>